<accession>A0ABS9BET2</accession>
<feature type="domain" description="SIS" evidence="4">
    <location>
        <begin position="54"/>
        <end position="217"/>
    </location>
</feature>
<dbReference type="PROSITE" id="PS51464">
    <property type="entry name" value="SIS"/>
    <property type="match status" value="1"/>
</dbReference>
<dbReference type="RefSeq" id="WP_234864157.1">
    <property type="nucleotide sequence ID" value="NZ_JAKEVY010000001.1"/>
</dbReference>
<comment type="catalytic activity">
    <reaction evidence="3">
        <text>N-acetyl-D-muramate 6-phosphate + H2O = N-acetyl-D-glucosamine 6-phosphate + (R)-lactate</text>
        <dbReference type="Rhea" id="RHEA:26410"/>
        <dbReference type="ChEBI" id="CHEBI:15377"/>
        <dbReference type="ChEBI" id="CHEBI:16004"/>
        <dbReference type="ChEBI" id="CHEBI:57513"/>
        <dbReference type="ChEBI" id="CHEBI:58722"/>
        <dbReference type="EC" id="4.2.1.126"/>
    </reaction>
</comment>
<gene>
    <name evidence="3 5" type="primary">murQ</name>
    <name evidence="5" type="ORF">L0U88_03175</name>
</gene>
<dbReference type="PANTHER" id="PTHR10088">
    <property type="entry name" value="GLUCOKINASE REGULATORY PROTEIN"/>
    <property type="match status" value="1"/>
</dbReference>
<dbReference type="SUPFAM" id="SSF53697">
    <property type="entry name" value="SIS domain"/>
    <property type="match status" value="1"/>
</dbReference>
<dbReference type="NCBIfam" id="NF009222">
    <property type="entry name" value="PRK12570.1"/>
    <property type="match status" value="1"/>
</dbReference>
<name>A0ABS9BET2_9BACT</name>
<dbReference type="HAMAP" id="MF_00068">
    <property type="entry name" value="MurQ"/>
    <property type="match status" value="1"/>
</dbReference>
<feature type="active site" evidence="3">
    <location>
        <position position="113"/>
    </location>
</feature>
<evidence type="ECO:0000256" key="3">
    <source>
        <dbReference type="HAMAP-Rule" id="MF_00068"/>
    </source>
</evidence>
<dbReference type="GO" id="GO:0016829">
    <property type="term" value="F:lyase activity"/>
    <property type="evidence" value="ECO:0007669"/>
    <property type="project" value="UniProtKB-KW"/>
</dbReference>
<keyword evidence="2 3" id="KW-0119">Carbohydrate metabolism</keyword>
<comment type="caution">
    <text evidence="5">The sequence shown here is derived from an EMBL/GenBank/DDBJ whole genome shotgun (WGS) entry which is preliminary data.</text>
</comment>
<comment type="similarity">
    <text evidence="3">Belongs to the GCKR-like family. MurNAc-6-P etherase subfamily.</text>
</comment>
<evidence type="ECO:0000313" key="5">
    <source>
        <dbReference type="EMBL" id="MCF1713629.1"/>
    </source>
</evidence>
<reference evidence="5 6" key="1">
    <citation type="submission" date="2022-01" db="EMBL/GenBank/DDBJ databases">
        <title>Flavihumibacter sp. nov., isolated from sediment of a river.</title>
        <authorList>
            <person name="Liu H."/>
        </authorList>
    </citation>
    <scope>NUCLEOTIDE SEQUENCE [LARGE SCALE GENOMIC DNA]</scope>
    <source>
        <strain evidence="5 6">RY-1</strain>
    </source>
</reference>
<keyword evidence="1 3" id="KW-0456">Lyase</keyword>
<dbReference type="Pfam" id="PF22645">
    <property type="entry name" value="GKRP_SIS_N"/>
    <property type="match status" value="1"/>
</dbReference>
<dbReference type="CDD" id="cd05007">
    <property type="entry name" value="SIS_Etherase"/>
    <property type="match status" value="1"/>
</dbReference>
<dbReference type="Gene3D" id="3.40.50.10490">
    <property type="entry name" value="Glucose-6-phosphate isomerase like protein, domain 1"/>
    <property type="match status" value="1"/>
</dbReference>
<dbReference type="InterPro" id="IPR005486">
    <property type="entry name" value="Glucokinase_regulatory_CS"/>
</dbReference>
<comment type="subunit">
    <text evidence="3">Homodimer.</text>
</comment>
<comment type="pathway">
    <text evidence="3">Amino-sugar metabolism; N-acetylmuramate degradation.</text>
</comment>
<evidence type="ECO:0000313" key="6">
    <source>
        <dbReference type="Proteomes" id="UP001200145"/>
    </source>
</evidence>
<evidence type="ECO:0000256" key="2">
    <source>
        <dbReference type="ARBA" id="ARBA00023277"/>
    </source>
</evidence>
<sequence>MPEFVKVTEQESRYRHLEKMEVSEILQNINREDQEVPLAVAKAIPQIEKLVSAITDNMLAGGRLFYLGAGTSGRLGILDASEIPPTYGMPYGLVIGLIAGGEEAIQKAVENAEDSLQQGWEDLKKHFVSEKDVVVGIAASGTTPYVIGALKKCRENGILTGSISCNPNSPVSQEADFPIEVVVGPEFVTGSTRMKSGTAQKLVLNMISTTVMIQIGRVEDNKMVNMQLSNEKLVDRGTHMVLQQLKLDDYEAAKGLLLKYGSVKKAVDAWRAANPA</sequence>
<dbReference type="Proteomes" id="UP001200145">
    <property type="component" value="Unassembled WGS sequence"/>
</dbReference>
<comment type="miscellaneous">
    <text evidence="3">A lyase-type mechanism (elimination/hydration) is suggested for the cleavage of the lactyl ether bond of MurNAc 6-phosphate, with the formation of an alpha,beta-unsaturated aldehyde intermediate with (E)-stereochemistry, followed by the syn addition of water to give product.</text>
</comment>
<dbReference type="InterPro" id="IPR001347">
    <property type="entry name" value="SIS_dom"/>
</dbReference>
<dbReference type="EMBL" id="JAKEVY010000001">
    <property type="protein sequence ID" value="MCF1713629.1"/>
    <property type="molecule type" value="Genomic_DNA"/>
</dbReference>
<proteinExistence type="inferred from homology"/>
<dbReference type="NCBIfam" id="TIGR00274">
    <property type="entry name" value="N-acetylmuramic acid 6-phosphate etherase"/>
    <property type="match status" value="1"/>
</dbReference>
<evidence type="ECO:0000259" key="4">
    <source>
        <dbReference type="PROSITE" id="PS51464"/>
    </source>
</evidence>
<evidence type="ECO:0000256" key="1">
    <source>
        <dbReference type="ARBA" id="ARBA00023239"/>
    </source>
</evidence>
<dbReference type="Gene3D" id="1.10.8.1080">
    <property type="match status" value="1"/>
</dbReference>
<keyword evidence="6" id="KW-1185">Reference proteome</keyword>
<dbReference type="InterPro" id="IPR040190">
    <property type="entry name" value="MURQ/GCKR"/>
</dbReference>
<organism evidence="5 6">
    <name type="scientific">Flavihumibacter fluminis</name>
    <dbReference type="NCBI Taxonomy" id="2909236"/>
    <lineage>
        <taxon>Bacteria</taxon>
        <taxon>Pseudomonadati</taxon>
        <taxon>Bacteroidota</taxon>
        <taxon>Chitinophagia</taxon>
        <taxon>Chitinophagales</taxon>
        <taxon>Chitinophagaceae</taxon>
        <taxon>Flavihumibacter</taxon>
    </lineage>
</organism>
<dbReference type="NCBIfam" id="NF003915">
    <property type="entry name" value="PRK05441.1"/>
    <property type="match status" value="1"/>
</dbReference>
<feature type="active site" description="Proton donor" evidence="3">
    <location>
        <position position="82"/>
    </location>
</feature>
<dbReference type="InterPro" id="IPR005488">
    <property type="entry name" value="Etherase_MurQ"/>
</dbReference>
<dbReference type="InterPro" id="IPR046348">
    <property type="entry name" value="SIS_dom_sf"/>
</dbReference>
<dbReference type="PANTHER" id="PTHR10088:SF4">
    <property type="entry name" value="GLUCOKINASE REGULATORY PROTEIN"/>
    <property type="match status" value="1"/>
</dbReference>
<dbReference type="PROSITE" id="PS01272">
    <property type="entry name" value="GCKR"/>
    <property type="match status" value="1"/>
</dbReference>
<protein>
    <recommendedName>
        <fullName evidence="3">N-acetylmuramic acid 6-phosphate etherase</fullName>
        <shortName evidence="3">MurNAc-6-P etherase</shortName>
        <ecNumber evidence="3">4.2.1.126</ecNumber>
    </recommendedName>
    <alternativeName>
        <fullName evidence="3">N-acetylmuramic acid 6-phosphate hydrolase</fullName>
    </alternativeName>
    <alternativeName>
        <fullName evidence="3">N-acetylmuramic acid 6-phosphate lyase</fullName>
    </alternativeName>
</protein>
<comment type="function">
    <text evidence="3">Specifically catalyzes the cleavage of the D-lactyl ether substituent of MurNAc 6-phosphate, producing GlcNAc 6-phosphate and D-lactate.</text>
</comment>
<dbReference type="EC" id="4.2.1.126" evidence="3"/>